<dbReference type="Proteomes" id="UP000673394">
    <property type="component" value="Unassembled WGS sequence"/>
</dbReference>
<dbReference type="SMART" id="SM00530">
    <property type="entry name" value="HTH_XRE"/>
    <property type="match status" value="1"/>
</dbReference>
<accession>A0ABS5CIB9</accession>
<dbReference type="CDD" id="cd00093">
    <property type="entry name" value="HTH_XRE"/>
    <property type="match status" value="1"/>
</dbReference>
<dbReference type="SUPFAM" id="SSF47413">
    <property type="entry name" value="lambda repressor-like DNA-binding domains"/>
    <property type="match status" value="1"/>
</dbReference>
<sequence length="54" mass="6129">MKQEDLARTLGISRSTLSHYEKNRRKPPLDIIVLLAATFNIPVEQIINAPKQEA</sequence>
<dbReference type="PANTHER" id="PTHR46558:SF11">
    <property type="entry name" value="HTH-TYPE TRANSCRIPTIONAL REGULATOR XRE"/>
    <property type="match status" value="1"/>
</dbReference>
<dbReference type="Gene3D" id="1.10.260.40">
    <property type="entry name" value="lambda repressor-like DNA-binding domains"/>
    <property type="match status" value="1"/>
</dbReference>
<name>A0ABS5CIB9_9BACL</name>
<evidence type="ECO:0000259" key="2">
    <source>
        <dbReference type="PROSITE" id="PS50943"/>
    </source>
</evidence>
<keyword evidence="4" id="KW-1185">Reference proteome</keyword>
<keyword evidence="1" id="KW-0238">DNA-binding</keyword>
<reference evidence="3 4" key="1">
    <citation type="submission" date="2021-04" db="EMBL/GenBank/DDBJ databases">
        <title>Paenibacillus sp. DLE-14 whole genome sequence.</title>
        <authorList>
            <person name="Ham Y.J."/>
        </authorList>
    </citation>
    <scope>NUCLEOTIDE SEQUENCE [LARGE SCALE GENOMIC DNA]</scope>
    <source>
        <strain evidence="3 4">DLE-14</strain>
    </source>
</reference>
<dbReference type="PROSITE" id="PS50943">
    <property type="entry name" value="HTH_CROC1"/>
    <property type="match status" value="1"/>
</dbReference>
<protein>
    <submittedName>
        <fullName evidence="3">Helix-turn-helix transcriptional regulator</fullName>
    </submittedName>
</protein>
<evidence type="ECO:0000313" key="4">
    <source>
        <dbReference type="Proteomes" id="UP000673394"/>
    </source>
</evidence>
<dbReference type="Pfam" id="PF01381">
    <property type="entry name" value="HTH_3"/>
    <property type="match status" value="1"/>
</dbReference>
<dbReference type="EMBL" id="JAGKSP010000011">
    <property type="protein sequence ID" value="MBP3965572.1"/>
    <property type="molecule type" value="Genomic_DNA"/>
</dbReference>
<gene>
    <name evidence="3" type="ORF">I8J30_22925</name>
</gene>
<dbReference type="InterPro" id="IPR001387">
    <property type="entry name" value="Cro/C1-type_HTH"/>
</dbReference>
<feature type="domain" description="HTH cro/C1-type" evidence="2">
    <location>
        <begin position="1"/>
        <end position="46"/>
    </location>
</feature>
<proteinExistence type="predicted"/>
<evidence type="ECO:0000313" key="3">
    <source>
        <dbReference type="EMBL" id="MBP3965572.1"/>
    </source>
</evidence>
<dbReference type="InterPro" id="IPR010982">
    <property type="entry name" value="Lambda_DNA-bd_dom_sf"/>
</dbReference>
<evidence type="ECO:0000256" key="1">
    <source>
        <dbReference type="ARBA" id="ARBA00023125"/>
    </source>
</evidence>
<organism evidence="3 4">
    <name type="scientific">Paenibacillus lignilyticus</name>
    <dbReference type="NCBI Taxonomy" id="1172615"/>
    <lineage>
        <taxon>Bacteria</taxon>
        <taxon>Bacillati</taxon>
        <taxon>Bacillota</taxon>
        <taxon>Bacilli</taxon>
        <taxon>Bacillales</taxon>
        <taxon>Paenibacillaceae</taxon>
        <taxon>Paenibacillus</taxon>
    </lineage>
</organism>
<comment type="caution">
    <text evidence="3">The sequence shown here is derived from an EMBL/GenBank/DDBJ whole genome shotgun (WGS) entry which is preliminary data.</text>
</comment>
<dbReference type="PANTHER" id="PTHR46558">
    <property type="entry name" value="TRACRIPTIONAL REGULATORY PROTEIN-RELATED-RELATED"/>
    <property type="match status" value="1"/>
</dbReference>